<dbReference type="PROSITE" id="PS50893">
    <property type="entry name" value="ABC_TRANSPORTER_2"/>
    <property type="match status" value="1"/>
</dbReference>
<dbReference type="AlphaFoldDB" id="A0A6J4ILB3"/>
<feature type="domain" description="ABC transporter" evidence="11">
    <location>
        <begin position="361"/>
        <end position="615"/>
    </location>
</feature>
<dbReference type="PANTHER" id="PTHR43394:SF1">
    <property type="entry name" value="ATP-BINDING CASSETTE SUB-FAMILY B MEMBER 10, MITOCHONDRIAL"/>
    <property type="match status" value="1"/>
</dbReference>
<keyword evidence="6 13" id="KW-0067">ATP-binding</keyword>
<evidence type="ECO:0000256" key="7">
    <source>
        <dbReference type="ARBA" id="ARBA00022989"/>
    </source>
</evidence>
<dbReference type="PROSITE" id="PS00211">
    <property type="entry name" value="ABC_TRANSPORTER_1"/>
    <property type="match status" value="1"/>
</dbReference>
<keyword evidence="3" id="KW-1003">Cell membrane</keyword>
<dbReference type="InterPro" id="IPR003439">
    <property type="entry name" value="ABC_transporter-like_ATP-bd"/>
</dbReference>
<feature type="transmembrane region" description="Helical" evidence="10">
    <location>
        <begin position="148"/>
        <end position="172"/>
    </location>
</feature>
<dbReference type="CDD" id="cd18550">
    <property type="entry name" value="ABC_6TM_exporter_like"/>
    <property type="match status" value="1"/>
</dbReference>
<evidence type="ECO:0000313" key="13">
    <source>
        <dbReference type="EMBL" id="CAA9253128.1"/>
    </source>
</evidence>
<evidence type="ECO:0000259" key="11">
    <source>
        <dbReference type="PROSITE" id="PS50893"/>
    </source>
</evidence>
<organism evidence="13">
    <name type="scientific">uncultured Acidimicrobiales bacterium</name>
    <dbReference type="NCBI Taxonomy" id="310071"/>
    <lineage>
        <taxon>Bacteria</taxon>
        <taxon>Bacillati</taxon>
        <taxon>Actinomycetota</taxon>
        <taxon>Acidimicrobiia</taxon>
        <taxon>Acidimicrobiales</taxon>
        <taxon>environmental samples</taxon>
    </lineage>
</organism>
<evidence type="ECO:0000256" key="9">
    <source>
        <dbReference type="ARBA" id="ARBA00023455"/>
    </source>
</evidence>
<dbReference type="PANTHER" id="PTHR43394">
    <property type="entry name" value="ATP-DEPENDENT PERMEASE MDL1, MITOCHONDRIAL"/>
    <property type="match status" value="1"/>
</dbReference>
<dbReference type="PROSITE" id="PS50929">
    <property type="entry name" value="ABC_TM1F"/>
    <property type="match status" value="1"/>
</dbReference>
<feature type="transmembrane region" description="Helical" evidence="10">
    <location>
        <begin position="178"/>
        <end position="196"/>
    </location>
</feature>
<evidence type="ECO:0000259" key="12">
    <source>
        <dbReference type="PROSITE" id="PS50929"/>
    </source>
</evidence>
<dbReference type="InterPro" id="IPR039421">
    <property type="entry name" value="Type_1_exporter"/>
</dbReference>
<dbReference type="GO" id="GO:0005524">
    <property type="term" value="F:ATP binding"/>
    <property type="evidence" value="ECO:0007669"/>
    <property type="project" value="UniProtKB-KW"/>
</dbReference>
<dbReference type="EMBL" id="CADCTF010000112">
    <property type="protein sequence ID" value="CAA9253128.1"/>
    <property type="molecule type" value="Genomic_DNA"/>
</dbReference>
<dbReference type="InterPro" id="IPR027417">
    <property type="entry name" value="P-loop_NTPase"/>
</dbReference>
<dbReference type="SUPFAM" id="SSF90123">
    <property type="entry name" value="ABC transporter transmembrane region"/>
    <property type="match status" value="1"/>
</dbReference>
<feature type="transmembrane region" description="Helical" evidence="10">
    <location>
        <begin position="267"/>
        <end position="286"/>
    </location>
</feature>
<feature type="transmembrane region" description="Helical" evidence="10">
    <location>
        <begin position="79"/>
        <end position="97"/>
    </location>
</feature>
<comment type="similarity">
    <text evidence="9">Belongs to the ABC transporter superfamily. Siderophore-Fe(3+) uptake transporter (SIUT) (TC 3.A.1.21) family.</text>
</comment>
<reference evidence="13" key="1">
    <citation type="submission" date="2020-02" db="EMBL/GenBank/DDBJ databases">
        <authorList>
            <person name="Meier V. D."/>
        </authorList>
    </citation>
    <scope>NUCLEOTIDE SEQUENCE</scope>
    <source>
        <strain evidence="13">AVDCRST_MAG50</strain>
    </source>
</reference>
<proteinExistence type="inferred from homology"/>
<evidence type="ECO:0000256" key="10">
    <source>
        <dbReference type="SAM" id="Phobius"/>
    </source>
</evidence>
<feature type="transmembrane region" description="Helical" evidence="10">
    <location>
        <begin position="292"/>
        <end position="312"/>
    </location>
</feature>
<dbReference type="FunFam" id="3.40.50.300:FF:000221">
    <property type="entry name" value="Multidrug ABC transporter ATP-binding protein"/>
    <property type="match status" value="1"/>
</dbReference>
<dbReference type="InterPro" id="IPR003593">
    <property type="entry name" value="AAA+_ATPase"/>
</dbReference>
<evidence type="ECO:0000256" key="2">
    <source>
        <dbReference type="ARBA" id="ARBA00022448"/>
    </source>
</evidence>
<dbReference type="Pfam" id="PF00664">
    <property type="entry name" value="ABC_membrane"/>
    <property type="match status" value="1"/>
</dbReference>
<feature type="transmembrane region" description="Helical" evidence="10">
    <location>
        <begin position="39"/>
        <end position="59"/>
    </location>
</feature>
<keyword evidence="7 10" id="KW-1133">Transmembrane helix</keyword>
<protein>
    <submittedName>
        <fullName evidence="13">Efflux ABC transporter, permease/ATP-binding protein</fullName>
    </submittedName>
</protein>
<keyword evidence="2" id="KW-0813">Transport</keyword>
<feature type="domain" description="ABC transmembrane type-1" evidence="12">
    <location>
        <begin position="47"/>
        <end position="327"/>
    </location>
</feature>
<dbReference type="SUPFAM" id="SSF52540">
    <property type="entry name" value="P-loop containing nucleoside triphosphate hydrolases"/>
    <property type="match status" value="1"/>
</dbReference>
<evidence type="ECO:0000256" key="4">
    <source>
        <dbReference type="ARBA" id="ARBA00022692"/>
    </source>
</evidence>
<dbReference type="GO" id="GO:0016887">
    <property type="term" value="F:ATP hydrolysis activity"/>
    <property type="evidence" value="ECO:0007669"/>
    <property type="project" value="InterPro"/>
</dbReference>
<dbReference type="InterPro" id="IPR017871">
    <property type="entry name" value="ABC_transporter-like_CS"/>
</dbReference>
<evidence type="ECO:0000256" key="8">
    <source>
        <dbReference type="ARBA" id="ARBA00023136"/>
    </source>
</evidence>
<dbReference type="GO" id="GO:0015421">
    <property type="term" value="F:ABC-type oligopeptide transporter activity"/>
    <property type="evidence" value="ECO:0007669"/>
    <property type="project" value="TreeGrafter"/>
</dbReference>
<name>A0A6J4ILB3_9ACTN</name>
<dbReference type="InterPro" id="IPR036640">
    <property type="entry name" value="ABC1_TM_sf"/>
</dbReference>
<evidence type="ECO:0000256" key="1">
    <source>
        <dbReference type="ARBA" id="ARBA00004429"/>
    </source>
</evidence>
<dbReference type="GO" id="GO:0005886">
    <property type="term" value="C:plasma membrane"/>
    <property type="evidence" value="ECO:0007669"/>
    <property type="project" value="UniProtKB-SubCell"/>
</dbReference>
<dbReference type="InterPro" id="IPR011527">
    <property type="entry name" value="ABC1_TM_dom"/>
</dbReference>
<dbReference type="SMART" id="SM00382">
    <property type="entry name" value="AAA"/>
    <property type="match status" value="1"/>
</dbReference>
<dbReference type="Pfam" id="PF00005">
    <property type="entry name" value="ABC_tran"/>
    <property type="match status" value="1"/>
</dbReference>
<evidence type="ECO:0000256" key="5">
    <source>
        <dbReference type="ARBA" id="ARBA00022741"/>
    </source>
</evidence>
<dbReference type="Gene3D" id="1.20.1560.10">
    <property type="entry name" value="ABC transporter type 1, transmembrane domain"/>
    <property type="match status" value="1"/>
</dbReference>
<comment type="subcellular location">
    <subcellularLocation>
        <location evidence="1">Cell inner membrane</location>
        <topology evidence="1">Multi-pass membrane protein</topology>
    </subcellularLocation>
</comment>
<accession>A0A6J4ILB3</accession>
<keyword evidence="8 10" id="KW-0472">Membrane</keyword>
<sequence length="619" mass="66913">MTAPRGARGRARKLTPEEAANTKIDRATLRRAWRFARPYRGLLLGYLATIALAAVVAVQPPLVFKRLIDTAIPSQDLGQVNRLVALAVGLALGETLIRLGNRWFGSRIGEGLIFDMRTTLYDHVQRMPIAFFTRTQTGALMSRMSTDVVGAQGTITTLATVSSNVFLLFATLAVMISLSWQVTALALIVLPCIVLLDRRLSPRMVELSRQRMQLNGDMSATMTERFNVSGALLVKLFGRRQSETDAFSTRARAVRDSGIRMAMVSRIYYASLTLMGALGTAGVYWVGSRAVISGALGLGGLTALAAYVARLYSPLTDLSSARVDLLTALVSFERCFEVLDLRPAIEEKPDAVDLPSPRGQVEVTDVWFRYPASADVSLPSLEGETAGPEEAAGEWVLRGVSFRAEPGTMTALVGSSGAGKTTLSSLVPRLYDATRGAVRIDGVDVRDLTFASLTSTIGVVTQDPHLFHDSIASNLRYAKPGATDAEVVSACRAARIHDLIASLPSGYDTVVGERGHRMSGGEKQRLAIARLLLKNPAVVILDEATAHLDSETELLIQQALAEALEGRTAIVIAHRLSTIRAADQILVLDRGRVTEQGRHEELVHSGGQYAELYNTQFAA</sequence>
<keyword evidence="4 10" id="KW-0812">Transmembrane</keyword>
<evidence type="ECO:0000256" key="6">
    <source>
        <dbReference type="ARBA" id="ARBA00022840"/>
    </source>
</evidence>
<gene>
    <name evidence="13" type="ORF">AVDCRST_MAG50-2279</name>
</gene>
<dbReference type="Gene3D" id="3.40.50.300">
    <property type="entry name" value="P-loop containing nucleotide triphosphate hydrolases"/>
    <property type="match status" value="1"/>
</dbReference>
<keyword evidence="5" id="KW-0547">Nucleotide-binding</keyword>
<evidence type="ECO:0000256" key="3">
    <source>
        <dbReference type="ARBA" id="ARBA00022475"/>
    </source>
</evidence>